<sequence>MGTLQSFEEFVQRYFGQHRYDLLIEVIGKYPDLYRPDLWRIKHPGNLDKKAKKAWDTVIAIMKSRYQKTSEDNIWKCWRWIRTTYFTSNCPPICAGKIGYLNDIKESIATQAASVAYKNLIDGTKQPKPKRIRSRIAYLSQVIRKPFVWSSMDSFLQTYGEEPLLLMIRLIEQYPVLYRQDLENELMQNQLQGKVFAAWSQVYMSLRRHYPHIPETTFYHAWRTLRRNFDHEQAPDQWADRVKFVRNGGTALCTDYLEEGDDDIACTSGFTPWKKISTLNEAMTAIEEIDAFDAVQRKKQQELKRTRSSAVNNGFSSGTNWSTLFGSSKQPSNQSFAGVESSYDNEGDIYEAKTKRPALSTIISGSTRNPPTYKKLVVQGGTAVPVTIRKLPTSSVQPKLETQEIVNDEIKDLLAQMNKTTEETEVNAGSANSNAVYLGDEEYEDIKPEIPELNEVQQEKPVRVVDSHASFKQIIKEKWMEFSAMPDARNNLCLYKKEIMKVIIRTFDELNEAQNAL</sequence>
<organism evidence="1 2">
    <name type="scientific">Steinernema glaseri</name>
    <dbReference type="NCBI Taxonomy" id="37863"/>
    <lineage>
        <taxon>Eukaryota</taxon>
        <taxon>Metazoa</taxon>
        <taxon>Ecdysozoa</taxon>
        <taxon>Nematoda</taxon>
        <taxon>Chromadorea</taxon>
        <taxon>Rhabditida</taxon>
        <taxon>Tylenchina</taxon>
        <taxon>Panagrolaimomorpha</taxon>
        <taxon>Strongyloidoidea</taxon>
        <taxon>Steinernematidae</taxon>
        <taxon>Steinernema</taxon>
    </lineage>
</organism>
<dbReference type="AlphaFoldDB" id="A0A1I7Y416"/>
<dbReference type="WBParaSite" id="L893_g12258.t1">
    <property type="protein sequence ID" value="L893_g12258.t1"/>
    <property type="gene ID" value="L893_g12258"/>
</dbReference>
<keyword evidence="1" id="KW-1185">Reference proteome</keyword>
<accession>A0A1I7Y416</accession>
<evidence type="ECO:0000313" key="1">
    <source>
        <dbReference type="Proteomes" id="UP000095287"/>
    </source>
</evidence>
<reference evidence="2" key="1">
    <citation type="submission" date="2016-11" db="UniProtKB">
        <authorList>
            <consortium name="WormBaseParasite"/>
        </authorList>
    </citation>
    <scope>IDENTIFICATION</scope>
</reference>
<proteinExistence type="predicted"/>
<name>A0A1I7Y416_9BILA</name>
<dbReference type="Proteomes" id="UP000095287">
    <property type="component" value="Unplaced"/>
</dbReference>
<evidence type="ECO:0000313" key="2">
    <source>
        <dbReference type="WBParaSite" id="L893_g12258.t1"/>
    </source>
</evidence>
<protein>
    <submittedName>
        <fullName evidence="2">MADF domain-containing protein</fullName>
    </submittedName>
</protein>